<keyword evidence="5" id="KW-0561">Oxygen transport</keyword>
<dbReference type="PROSITE" id="PS01033">
    <property type="entry name" value="GLOBIN"/>
    <property type="match status" value="1"/>
</dbReference>
<dbReference type="Proteomes" id="UP000663879">
    <property type="component" value="Unassembled WGS sequence"/>
</dbReference>
<keyword evidence="8" id="KW-1185">Reference proteome</keyword>
<proteinExistence type="inferred from homology"/>
<evidence type="ECO:0000256" key="5">
    <source>
        <dbReference type="RuleBase" id="RU000356"/>
    </source>
</evidence>
<keyword evidence="4" id="KW-0408">Iron</keyword>
<evidence type="ECO:0000256" key="4">
    <source>
        <dbReference type="ARBA" id="ARBA00023004"/>
    </source>
</evidence>
<dbReference type="InterPro" id="IPR009050">
    <property type="entry name" value="Globin-like_sf"/>
</dbReference>
<reference evidence="7" key="1">
    <citation type="submission" date="2021-02" db="EMBL/GenBank/DDBJ databases">
        <authorList>
            <person name="Nowell W R."/>
        </authorList>
    </citation>
    <scope>NUCLEOTIDE SEQUENCE</scope>
    <source>
        <strain evidence="7">Ploen Becks lab</strain>
    </source>
</reference>
<dbReference type="InterPro" id="IPR044399">
    <property type="entry name" value="Mb-like_M"/>
</dbReference>
<evidence type="ECO:0000256" key="3">
    <source>
        <dbReference type="ARBA" id="ARBA00022723"/>
    </source>
</evidence>
<comment type="caution">
    <text evidence="7">The sequence shown here is derived from an EMBL/GenBank/DDBJ whole genome shotgun (WGS) entry which is preliminary data.</text>
</comment>
<dbReference type="Gene3D" id="1.10.490.10">
    <property type="entry name" value="Globins"/>
    <property type="match status" value="1"/>
</dbReference>
<dbReference type="InterPro" id="IPR012292">
    <property type="entry name" value="Globin/Proto"/>
</dbReference>
<keyword evidence="3" id="KW-0479">Metal-binding</keyword>
<dbReference type="SUPFAM" id="SSF46458">
    <property type="entry name" value="Globin-like"/>
    <property type="match status" value="1"/>
</dbReference>
<gene>
    <name evidence="7" type="ORF">OXX778_LOCUS21804</name>
</gene>
<accession>A0A814Q790</accession>
<dbReference type="InterPro" id="IPR000971">
    <property type="entry name" value="Globin"/>
</dbReference>
<dbReference type="OrthoDB" id="436496at2759"/>
<comment type="similarity">
    <text evidence="5">Belongs to the globin family.</text>
</comment>
<dbReference type="EMBL" id="CAJNOC010008422">
    <property type="protein sequence ID" value="CAF1115320.1"/>
    <property type="molecule type" value="Genomic_DNA"/>
</dbReference>
<evidence type="ECO:0000313" key="8">
    <source>
        <dbReference type="Proteomes" id="UP000663879"/>
    </source>
</evidence>
<dbReference type="Pfam" id="PF00042">
    <property type="entry name" value="Globin"/>
    <property type="match status" value="1"/>
</dbReference>
<dbReference type="GO" id="GO:0046872">
    <property type="term" value="F:metal ion binding"/>
    <property type="evidence" value="ECO:0007669"/>
    <property type="project" value="UniProtKB-KW"/>
</dbReference>
<dbReference type="GO" id="GO:0005344">
    <property type="term" value="F:oxygen carrier activity"/>
    <property type="evidence" value="ECO:0007669"/>
    <property type="project" value="UniProtKB-KW"/>
</dbReference>
<evidence type="ECO:0000313" key="7">
    <source>
        <dbReference type="EMBL" id="CAF1115320.1"/>
    </source>
</evidence>
<sequence>MGGCSSVDLKVTQEISPALNHNEINLIRTSWRPIVEYGLSKTGANMMMRLFTRYPELKQLYSFAKNLENNNQSIPSELLINHGRKLFSAIDLAISSLDNMNSLIPIL</sequence>
<evidence type="ECO:0000259" key="6">
    <source>
        <dbReference type="PROSITE" id="PS01033"/>
    </source>
</evidence>
<dbReference type="AlphaFoldDB" id="A0A814Q790"/>
<protein>
    <recommendedName>
        <fullName evidence="6">Globin domain-containing protein</fullName>
    </recommendedName>
</protein>
<evidence type="ECO:0000256" key="1">
    <source>
        <dbReference type="ARBA" id="ARBA00022448"/>
    </source>
</evidence>
<name>A0A814Q790_9BILA</name>
<evidence type="ECO:0000256" key="2">
    <source>
        <dbReference type="ARBA" id="ARBA00022617"/>
    </source>
</evidence>
<dbReference type="GO" id="GO:0019825">
    <property type="term" value="F:oxygen binding"/>
    <property type="evidence" value="ECO:0007669"/>
    <property type="project" value="InterPro"/>
</dbReference>
<dbReference type="CDD" id="cd01040">
    <property type="entry name" value="Mb-like"/>
    <property type="match status" value="1"/>
</dbReference>
<keyword evidence="2 5" id="KW-0349">Heme</keyword>
<dbReference type="GO" id="GO:0020037">
    <property type="term" value="F:heme binding"/>
    <property type="evidence" value="ECO:0007669"/>
    <property type="project" value="InterPro"/>
</dbReference>
<feature type="non-terminal residue" evidence="7">
    <location>
        <position position="107"/>
    </location>
</feature>
<feature type="domain" description="Globin" evidence="6">
    <location>
        <begin position="18"/>
        <end position="107"/>
    </location>
</feature>
<organism evidence="7 8">
    <name type="scientific">Brachionus calyciflorus</name>
    <dbReference type="NCBI Taxonomy" id="104777"/>
    <lineage>
        <taxon>Eukaryota</taxon>
        <taxon>Metazoa</taxon>
        <taxon>Spiralia</taxon>
        <taxon>Gnathifera</taxon>
        <taxon>Rotifera</taxon>
        <taxon>Eurotatoria</taxon>
        <taxon>Monogononta</taxon>
        <taxon>Pseudotrocha</taxon>
        <taxon>Ploima</taxon>
        <taxon>Brachionidae</taxon>
        <taxon>Brachionus</taxon>
    </lineage>
</organism>
<keyword evidence="1 5" id="KW-0813">Transport</keyword>